<gene>
    <name evidence="1" type="ORF">QR98_0105650</name>
</gene>
<dbReference type="Proteomes" id="UP000616769">
    <property type="component" value="Unassembled WGS sequence"/>
</dbReference>
<comment type="caution">
    <text evidence="1">The sequence shown here is derived from an EMBL/GenBank/DDBJ whole genome shotgun (WGS) entry which is preliminary data.</text>
</comment>
<dbReference type="InterPro" id="IPR005312">
    <property type="entry name" value="DUF1759"/>
</dbReference>
<protein>
    <submittedName>
        <fullName evidence="1">Uncharacterized protein</fullName>
    </submittedName>
</protein>
<dbReference type="VEuPathDB" id="VectorBase:SSCA000605"/>
<organism evidence="1 2">
    <name type="scientific">Sarcoptes scabiei</name>
    <name type="common">Itch mite</name>
    <name type="synonym">Acarus scabiei</name>
    <dbReference type="NCBI Taxonomy" id="52283"/>
    <lineage>
        <taxon>Eukaryota</taxon>
        <taxon>Metazoa</taxon>
        <taxon>Ecdysozoa</taxon>
        <taxon>Arthropoda</taxon>
        <taxon>Chelicerata</taxon>
        <taxon>Arachnida</taxon>
        <taxon>Acari</taxon>
        <taxon>Acariformes</taxon>
        <taxon>Sarcoptiformes</taxon>
        <taxon>Astigmata</taxon>
        <taxon>Psoroptidia</taxon>
        <taxon>Sarcoptoidea</taxon>
        <taxon>Sarcoptidae</taxon>
        <taxon>Sarcoptinae</taxon>
        <taxon>Sarcoptes</taxon>
    </lineage>
</organism>
<accession>A0A132AMU9</accession>
<reference evidence="1 2" key="1">
    <citation type="journal article" date="2015" name="Parasit. Vectors">
        <title>Draft genome of the scabies mite.</title>
        <authorList>
            <person name="Rider S.D.Jr."/>
            <person name="Morgan M.S."/>
            <person name="Arlian L.G."/>
        </authorList>
    </citation>
    <scope>NUCLEOTIDE SEQUENCE [LARGE SCALE GENOMIC DNA]</scope>
    <source>
        <strain evidence="1">Arlian Lab</strain>
    </source>
</reference>
<dbReference type="OrthoDB" id="10070653at2759"/>
<dbReference type="EMBL" id="JXLN01018476">
    <property type="protein sequence ID" value="KPM11985.1"/>
    <property type="molecule type" value="Genomic_DNA"/>
</dbReference>
<dbReference type="Pfam" id="PF03564">
    <property type="entry name" value="DUF1759"/>
    <property type="match status" value="1"/>
</dbReference>
<evidence type="ECO:0000313" key="2">
    <source>
        <dbReference type="Proteomes" id="UP000616769"/>
    </source>
</evidence>
<proteinExistence type="predicted"/>
<evidence type="ECO:0000313" key="1">
    <source>
        <dbReference type="EMBL" id="KPM11985.1"/>
    </source>
</evidence>
<dbReference type="AlphaFoldDB" id="A0A132AMU9"/>
<sequence>MSVETEIDVIKDSLTNLAMKADSSESSSVSIEKVKPMIQANDLDQTFESENQISSTKNLLSLTTSIEWPQPVGQNFILNLIDPHLLEDIQFYGNYSRYPYFVSIVQNYIDSDINLNPNLKYAALLKLTRGEARRVILGLFGENVYEEAKNRLEKRYCRPILIQESIIQELKNKTANSGHRNRLFTNSEWTMKLLSVILESLPNDFIKKYRDSNAELSVDSLLELMDNQISSMEGMSLLDKERRR</sequence>
<name>A0A132AMU9_SARSC</name>